<evidence type="ECO:0000256" key="3">
    <source>
        <dbReference type="ARBA" id="ARBA00022730"/>
    </source>
</evidence>
<sequence length="71" mass="8436">MFYSKIITEGIVIECLPNSTFLILTKNNNKVLCHLSGKMRINYIRIIRGDKVRIEFYRNNTTKGRIIYRLK</sequence>
<dbReference type="SUPFAM" id="SSF50249">
    <property type="entry name" value="Nucleic acid-binding proteins"/>
    <property type="match status" value="1"/>
</dbReference>
<accession>A0A974X7V8</accession>
<dbReference type="InterPro" id="IPR006196">
    <property type="entry name" value="RNA-binding_domain_S1_IF1"/>
</dbReference>
<dbReference type="GO" id="GO:0019843">
    <property type="term" value="F:rRNA binding"/>
    <property type="evidence" value="ECO:0007669"/>
    <property type="project" value="UniProtKB-KW"/>
</dbReference>
<dbReference type="Gene3D" id="2.40.50.140">
    <property type="entry name" value="Nucleic acid-binding proteins"/>
    <property type="match status" value="1"/>
</dbReference>
<evidence type="ECO:0000313" key="9">
    <source>
        <dbReference type="EMBL" id="QSW37969.1"/>
    </source>
</evidence>
<reference evidence="9" key="1">
    <citation type="submission" date="2021-02" db="EMBL/GenBank/DDBJ databases">
        <authorList>
            <person name="Franco D."/>
        </authorList>
    </citation>
    <scope>NUCLEOTIDE SEQUENCE</scope>
    <source>
        <strain evidence="9">RANSCY</strain>
    </source>
</reference>
<keyword evidence="3" id="KW-0699">rRNA-binding</keyword>
<name>A0A974X7V8_9PROT</name>
<feature type="domain" description="S1-like" evidence="8">
    <location>
        <begin position="9"/>
        <end position="71"/>
    </location>
</feature>
<comment type="similarity">
    <text evidence="1">Belongs to the IF-1 family.</text>
</comment>
<evidence type="ECO:0000259" key="8">
    <source>
        <dbReference type="PROSITE" id="PS50832"/>
    </source>
</evidence>
<dbReference type="InterPro" id="IPR012340">
    <property type="entry name" value="NA-bd_OB-fold"/>
</dbReference>
<keyword evidence="4" id="KW-0694">RNA-binding</keyword>
<evidence type="ECO:0000256" key="7">
    <source>
        <dbReference type="PROSITE-ProRule" id="PRU00181"/>
    </source>
</evidence>
<evidence type="ECO:0000256" key="4">
    <source>
        <dbReference type="ARBA" id="ARBA00022884"/>
    </source>
</evidence>
<keyword evidence="5 7" id="KW-0648">Protein biosynthesis</keyword>
<evidence type="ECO:0000256" key="2">
    <source>
        <dbReference type="ARBA" id="ARBA00022540"/>
    </source>
</evidence>
<protein>
    <recommendedName>
        <fullName evidence="6">Translation initiation factor IF-1</fullName>
    </recommendedName>
</protein>
<dbReference type="InterPro" id="IPR004368">
    <property type="entry name" value="TIF_IF1"/>
</dbReference>
<proteinExistence type="inferred from homology"/>
<dbReference type="AlphaFoldDB" id="A0A974X7V8"/>
<dbReference type="GO" id="GO:0043022">
    <property type="term" value="F:ribosome binding"/>
    <property type="evidence" value="ECO:0007669"/>
    <property type="project" value="TreeGrafter"/>
</dbReference>
<dbReference type="PROSITE" id="PS50832">
    <property type="entry name" value="S1_IF1_TYPE"/>
    <property type="match status" value="1"/>
</dbReference>
<organism evidence="9 10">
    <name type="scientific">Candidatus Vidania fulgoroideorum</name>
    <dbReference type="NCBI Taxonomy" id="881286"/>
    <lineage>
        <taxon>Bacteria</taxon>
        <taxon>Pseudomonadati</taxon>
        <taxon>Pseudomonadota</taxon>
        <taxon>Betaproteobacteria</taxon>
        <taxon>Candidatus Vidania</taxon>
    </lineage>
</organism>
<dbReference type="GO" id="GO:0005829">
    <property type="term" value="C:cytosol"/>
    <property type="evidence" value="ECO:0007669"/>
    <property type="project" value="TreeGrafter"/>
</dbReference>
<evidence type="ECO:0000313" key="10">
    <source>
        <dbReference type="Proteomes" id="UP000663347"/>
    </source>
</evidence>
<dbReference type="Pfam" id="PF01176">
    <property type="entry name" value="eIF-1a"/>
    <property type="match status" value="1"/>
</dbReference>
<dbReference type="EMBL" id="CP071412">
    <property type="protein sequence ID" value="QSW37969.1"/>
    <property type="molecule type" value="Genomic_DNA"/>
</dbReference>
<keyword evidence="2 7" id="KW-0396">Initiation factor</keyword>
<dbReference type="GO" id="GO:0003743">
    <property type="term" value="F:translation initiation factor activity"/>
    <property type="evidence" value="ECO:0007669"/>
    <property type="project" value="UniProtKB-UniRule"/>
</dbReference>
<evidence type="ECO:0000256" key="6">
    <source>
        <dbReference type="NCBIfam" id="TIGR00008"/>
    </source>
</evidence>
<dbReference type="NCBIfam" id="TIGR00008">
    <property type="entry name" value="infA"/>
    <property type="match status" value="1"/>
</dbReference>
<dbReference type="Proteomes" id="UP000663347">
    <property type="component" value="Chromosome"/>
</dbReference>
<gene>
    <name evidence="9" type="primary">infA</name>
    <name evidence="9" type="ORF">JSR06_00745</name>
</gene>
<reference evidence="9" key="2">
    <citation type="submission" date="2021-03" db="EMBL/GenBank/DDBJ databases">
        <title>Alternative transmission patterns in independently acquired nutritional co-symbionts of Dictyopharidae planthoppers.</title>
        <authorList>
            <person name="Michalik A."/>
            <person name="Lukasik P."/>
        </authorList>
    </citation>
    <scope>NUCLEOTIDE SEQUENCE</scope>
    <source>
        <strain evidence="9">RANSCY</strain>
    </source>
</reference>
<dbReference type="PANTHER" id="PTHR33370">
    <property type="entry name" value="TRANSLATION INITIATION FACTOR IF-1, CHLOROPLASTIC"/>
    <property type="match status" value="1"/>
</dbReference>
<evidence type="ECO:0000256" key="5">
    <source>
        <dbReference type="ARBA" id="ARBA00022917"/>
    </source>
</evidence>
<evidence type="ECO:0000256" key="1">
    <source>
        <dbReference type="ARBA" id="ARBA00010939"/>
    </source>
</evidence>
<dbReference type="PANTHER" id="PTHR33370:SF1">
    <property type="entry name" value="TRANSLATION INITIATION FACTOR IF-1, CHLOROPLASTIC"/>
    <property type="match status" value="1"/>
</dbReference>